<evidence type="ECO:0000313" key="1">
    <source>
        <dbReference type="EMBL" id="KAK5998274.1"/>
    </source>
</evidence>
<comment type="caution">
    <text evidence="1">The sequence shown here is derived from an EMBL/GenBank/DDBJ whole genome shotgun (WGS) entry which is preliminary data.</text>
</comment>
<evidence type="ECO:0000313" key="2">
    <source>
        <dbReference type="Proteomes" id="UP001338125"/>
    </source>
</evidence>
<name>A0ABR0T1Q0_9HYPO</name>
<accession>A0ABR0T1Q0</accession>
<reference evidence="1 2" key="1">
    <citation type="submission" date="2024-01" db="EMBL/GenBank/DDBJ databases">
        <title>Complete genome of Cladobotryum mycophilum ATHUM6906.</title>
        <authorList>
            <person name="Christinaki A.C."/>
            <person name="Myridakis A.I."/>
            <person name="Kouvelis V.N."/>
        </authorList>
    </citation>
    <scope>NUCLEOTIDE SEQUENCE [LARGE SCALE GENOMIC DNA]</scope>
    <source>
        <strain evidence="1 2">ATHUM6906</strain>
    </source>
</reference>
<sequence length="292" mass="33958">MEMSPSPHSSSDSERCDSSTAGLSIYQIARRNCRERLLVQPLHWTKRHLDLLQCSFEEPSQAELPVWRSDFTGDRNGAKHIKRLLYYFIKYSHRENDMAGVLADSDCPFDSRKNLRLYLNRAVVKTLTCKCFFLRSDFDPKTRITGPAMVALIDRQHIEQLRRDTLPGQSDHRWNQPLHDLFNIRWKKLSPAQPLHDPYICALLIAMAQQRRIWLRRSRREEAASMTQFSSQVLCTSKDKEHMHLYTADIPSVLLDMFDFPAVSPSERPSVSIQITTIPYKPGTSLRNRLFP</sequence>
<protein>
    <submittedName>
        <fullName evidence="1">Uncharacterized protein</fullName>
    </submittedName>
</protein>
<keyword evidence="2" id="KW-1185">Reference proteome</keyword>
<proteinExistence type="predicted"/>
<dbReference type="EMBL" id="JAVFKD010000001">
    <property type="protein sequence ID" value="KAK5998274.1"/>
    <property type="molecule type" value="Genomic_DNA"/>
</dbReference>
<organism evidence="1 2">
    <name type="scientific">Cladobotryum mycophilum</name>
    <dbReference type="NCBI Taxonomy" id="491253"/>
    <lineage>
        <taxon>Eukaryota</taxon>
        <taxon>Fungi</taxon>
        <taxon>Dikarya</taxon>
        <taxon>Ascomycota</taxon>
        <taxon>Pezizomycotina</taxon>
        <taxon>Sordariomycetes</taxon>
        <taxon>Hypocreomycetidae</taxon>
        <taxon>Hypocreales</taxon>
        <taxon>Hypocreaceae</taxon>
        <taxon>Cladobotryum</taxon>
    </lineage>
</organism>
<dbReference type="Proteomes" id="UP001338125">
    <property type="component" value="Unassembled WGS sequence"/>
</dbReference>
<gene>
    <name evidence="1" type="ORF">PT974_00648</name>
</gene>